<protein>
    <submittedName>
        <fullName evidence="2">Uncharacterized protein</fullName>
    </submittedName>
</protein>
<sequence>MQQMRLYNRSLPQMLNTAQLLLYLNAVLDLVFGFGGLGILLPLVEAVGAFGLANEKKWGYWVALVGASVPVLIYLLYISKGLFFAGLVTILVRGIVVAFLIHPSSREYKRYYFR</sequence>
<evidence type="ECO:0000313" key="3">
    <source>
        <dbReference type="Proteomes" id="UP000032360"/>
    </source>
</evidence>
<proteinExistence type="predicted"/>
<dbReference type="PATRIC" id="fig|1280514.3.peg.1778"/>
<evidence type="ECO:0000256" key="1">
    <source>
        <dbReference type="SAM" id="Phobius"/>
    </source>
</evidence>
<accession>A0A0D8HII6</accession>
<keyword evidence="1" id="KW-0812">Transmembrane</keyword>
<keyword evidence="3" id="KW-1185">Reference proteome</keyword>
<organism evidence="2 3">
    <name type="scientific">Acidithrix ferrooxidans</name>
    <dbReference type="NCBI Taxonomy" id="1280514"/>
    <lineage>
        <taxon>Bacteria</taxon>
        <taxon>Bacillati</taxon>
        <taxon>Actinomycetota</taxon>
        <taxon>Acidimicrobiia</taxon>
        <taxon>Acidimicrobiales</taxon>
        <taxon>Acidimicrobiaceae</taxon>
        <taxon>Acidithrix</taxon>
    </lineage>
</organism>
<dbReference type="RefSeq" id="WP_052605111.1">
    <property type="nucleotide sequence ID" value="NZ_JXYS01000030.1"/>
</dbReference>
<dbReference type="EMBL" id="JXYS01000030">
    <property type="protein sequence ID" value="KJF17748.1"/>
    <property type="molecule type" value="Genomic_DNA"/>
</dbReference>
<dbReference type="Proteomes" id="UP000032360">
    <property type="component" value="Unassembled WGS sequence"/>
</dbReference>
<keyword evidence="1" id="KW-1133">Transmembrane helix</keyword>
<feature type="transmembrane region" description="Helical" evidence="1">
    <location>
        <begin position="20"/>
        <end position="46"/>
    </location>
</feature>
<comment type="caution">
    <text evidence="2">The sequence shown here is derived from an EMBL/GenBank/DDBJ whole genome shotgun (WGS) entry which is preliminary data.</text>
</comment>
<keyword evidence="1" id="KW-0472">Membrane</keyword>
<feature type="transmembrane region" description="Helical" evidence="1">
    <location>
        <begin position="83"/>
        <end position="101"/>
    </location>
</feature>
<feature type="transmembrane region" description="Helical" evidence="1">
    <location>
        <begin position="58"/>
        <end position="77"/>
    </location>
</feature>
<gene>
    <name evidence="2" type="ORF">AXFE_13640</name>
</gene>
<name>A0A0D8HII6_9ACTN</name>
<reference evidence="2 3" key="1">
    <citation type="submission" date="2015-01" db="EMBL/GenBank/DDBJ databases">
        <title>Draft genome of the acidophilic iron oxidizer Acidithrix ferrooxidans strain Py-F3.</title>
        <authorList>
            <person name="Poehlein A."/>
            <person name="Eisen S."/>
            <person name="Schloemann M."/>
            <person name="Johnson B.D."/>
            <person name="Daniel R."/>
            <person name="Muehling M."/>
        </authorList>
    </citation>
    <scope>NUCLEOTIDE SEQUENCE [LARGE SCALE GENOMIC DNA]</scope>
    <source>
        <strain evidence="2 3">Py-F3</strain>
    </source>
</reference>
<evidence type="ECO:0000313" key="2">
    <source>
        <dbReference type="EMBL" id="KJF17748.1"/>
    </source>
</evidence>
<dbReference type="AlphaFoldDB" id="A0A0D8HII6"/>